<name>A0A1Z5KJD0_FISSO</name>
<organism evidence="1 2">
    <name type="scientific">Fistulifera solaris</name>
    <name type="common">Oleaginous diatom</name>
    <dbReference type="NCBI Taxonomy" id="1519565"/>
    <lineage>
        <taxon>Eukaryota</taxon>
        <taxon>Sar</taxon>
        <taxon>Stramenopiles</taxon>
        <taxon>Ochrophyta</taxon>
        <taxon>Bacillariophyta</taxon>
        <taxon>Bacillariophyceae</taxon>
        <taxon>Bacillariophycidae</taxon>
        <taxon>Naviculales</taxon>
        <taxon>Naviculaceae</taxon>
        <taxon>Fistulifera</taxon>
    </lineage>
</organism>
<protein>
    <submittedName>
        <fullName evidence="1">Uncharacterized protein</fullName>
    </submittedName>
</protein>
<sequence length="248" mass="27723">MKTALPAFDLNTARFEELADKRCNETFLLTLKFQSAPYDKCFAALQNLTCSTSRGLNITSCGPGEGCLGYIYGTYNALNNGFNRPDSSIEEDLVVGVNSVFWVSTDDEMKTPEGFSPANDTDLVTHRFNAISNEIEQQLLFSSYSGYEDEDVHMLLTELGGLEVFGIRSQIDEIGPFNFTTWGFINYPSAPVLDRSRTNKKDGLPRTVSTIAVVVALFIFLCYRRVVDDDLELPDYLLSDSESDDEME</sequence>
<comment type="caution">
    <text evidence="1">The sequence shown here is derived from an EMBL/GenBank/DDBJ whole genome shotgun (WGS) entry which is preliminary data.</text>
</comment>
<reference evidence="1 2" key="1">
    <citation type="journal article" date="2015" name="Plant Cell">
        <title>Oil accumulation by the oleaginous diatom Fistulifera solaris as revealed by the genome and transcriptome.</title>
        <authorList>
            <person name="Tanaka T."/>
            <person name="Maeda Y."/>
            <person name="Veluchamy A."/>
            <person name="Tanaka M."/>
            <person name="Abida H."/>
            <person name="Marechal E."/>
            <person name="Bowler C."/>
            <person name="Muto M."/>
            <person name="Sunaga Y."/>
            <person name="Tanaka M."/>
            <person name="Yoshino T."/>
            <person name="Taniguchi T."/>
            <person name="Fukuda Y."/>
            <person name="Nemoto M."/>
            <person name="Matsumoto M."/>
            <person name="Wong P.S."/>
            <person name="Aburatani S."/>
            <person name="Fujibuchi W."/>
        </authorList>
    </citation>
    <scope>NUCLEOTIDE SEQUENCE [LARGE SCALE GENOMIC DNA]</scope>
    <source>
        <strain evidence="1 2">JPCC DA0580</strain>
    </source>
</reference>
<dbReference type="AlphaFoldDB" id="A0A1Z5KJD0"/>
<dbReference type="Proteomes" id="UP000198406">
    <property type="component" value="Unassembled WGS sequence"/>
</dbReference>
<evidence type="ECO:0000313" key="1">
    <source>
        <dbReference type="EMBL" id="GAX26356.1"/>
    </source>
</evidence>
<accession>A0A1Z5KJD0</accession>
<proteinExistence type="predicted"/>
<dbReference type="InParanoid" id="A0A1Z5KJD0"/>
<keyword evidence="2" id="KW-1185">Reference proteome</keyword>
<dbReference type="EMBL" id="BDSP01000240">
    <property type="protein sequence ID" value="GAX26356.1"/>
    <property type="molecule type" value="Genomic_DNA"/>
</dbReference>
<gene>
    <name evidence="1" type="ORF">FisN_16Lu202</name>
</gene>
<evidence type="ECO:0000313" key="2">
    <source>
        <dbReference type="Proteomes" id="UP000198406"/>
    </source>
</evidence>